<feature type="transmembrane region" description="Helical" evidence="2">
    <location>
        <begin position="34"/>
        <end position="60"/>
    </location>
</feature>
<proteinExistence type="predicted"/>
<evidence type="ECO:0000313" key="4">
    <source>
        <dbReference type="Proteomes" id="UP001163846"/>
    </source>
</evidence>
<sequence length="397" mass="45076">MLLSSRMPKHFQSPGFLLTPAVRTETKLKSWTPLFFAIALHTMKTFSFLVIILSILAPAYRASPITSRKVDGTVPAASTLERRGDRSSHALVPKQNGAVQESRPIVARHPPADDWHPLPVYDPILPPEYSDNSASYTHNSSARPMISTIPSGAWPSHKFTLSSEHHFPSAMPNNIICYFGADFTDYEKEFDHERHTLVHKFRTGRAADNNLRPDGLVCTSTAEIVPFDSKLNMEMCVLTTSFANFRKMTREYKNEELDFETDDEDVITFNTGAMHIPNPMLLTDALEFNAYCFPKTQSLQIHSTKESVIPWYTWGISNWPKDSDGQPVRFELKSTDSNKKRWLKDWLTNLARTNAKTATVKECLRSQMVLTVRSDGKMQSSTYETFLGRLHSLRAQQ</sequence>
<feature type="region of interest" description="Disordered" evidence="1">
    <location>
        <begin position="78"/>
        <end position="111"/>
    </location>
</feature>
<reference evidence="3" key="1">
    <citation type="submission" date="2022-08" db="EMBL/GenBank/DDBJ databases">
        <authorList>
            <consortium name="DOE Joint Genome Institute"/>
            <person name="Min B."/>
            <person name="Riley R."/>
            <person name="Sierra-Patev S."/>
            <person name="Naranjo-Ortiz M."/>
            <person name="Looney B."/>
            <person name="Konkel Z."/>
            <person name="Slot J.C."/>
            <person name="Sakamoto Y."/>
            <person name="Steenwyk J.L."/>
            <person name="Rokas A."/>
            <person name="Carro J."/>
            <person name="Camarero S."/>
            <person name="Ferreira P."/>
            <person name="Molpeceres G."/>
            <person name="Ruiz-Duenas F.J."/>
            <person name="Serrano A."/>
            <person name="Henrissat B."/>
            <person name="Drula E."/>
            <person name="Hughes K.W."/>
            <person name="Mata J.L."/>
            <person name="Ishikawa N.K."/>
            <person name="Vargas-Isla R."/>
            <person name="Ushijima S."/>
            <person name="Smith C.A."/>
            <person name="Ahrendt S."/>
            <person name="Andreopoulos W."/>
            <person name="He G."/>
            <person name="Labutti K."/>
            <person name="Lipzen A."/>
            <person name="Ng V."/>
            <person name="Sandor L."/>
            <person name="Barry K."/>
            <person name="Martinez A.T."/>
            <person name="Xiao Y."/>
            <person name="Gibbons J.G."/>
            <person name="Terashima K."/>
            <person name="Hibbett D.S."/>
            <person name="Grigoriev I.V."/>
        </authorList>
    </citation>
    <scope>NUCLEOTIDE SEQUENCE</scope>
    <source>
        <strain evidence="3">TFB9207</strain>
    </source>
</reference>
<gene>
    <name evidence="3" type="ORF">F5878DRAFT_629953</name>
</gene>
<keyword evidence="4" id="KW-1185">Reference proteome</keyword>
<name>A0AA38P1Q3_9AGAR</name>
<keyword evidence="2" id="KW-0472">Membrane</keyword>
<protein>
    <submittedName>
        <fullName evidence="3">Uncharacterized protein</fullName>
    </submittedName>
</protein>
<evidence type="ECO:0000313" key="3">
    <source>
        <dbReference type="EMBL" id="KAJ3834665.1"/>
    </source>
</evidence>
<organism evidence="3 4">
    <name type="scientific">Lentinula raphanica</name>
    <dbReference type="NCBI Taxonomy" id="153919"/>
    <lineage>
        <taxon>Eukaryota</taxon>
        <taxon>Fungi</taxon>
        <taxon>Dikarya</taxon>
        <taxon>Basidiomycota</taxon>
        <taxon>Agaricomycotina</taxon>
        <taxon>Agaricomycetes</taxon>
        <taxon>Agaricomycetidae</taxon>
        <taxon>Agaricales</taxon>
        <taxon>Marasmiineae</taxon>
        <taxon>Omphalotaceae</taxon>
        <taxon>Lentinula</taxon>
    </lineage>
</organism>
<evidence type="ECO:0000256" key="2">
    <source>
        <dbReference type="SAM" id="Phobius"/>
    </source>
</evidence>
<dbReference type="Proteomes" id="UP001163846">
    <property type="component" value="Unassembled WGS sequence"/>
</dbReference>
<dbReference type="EMBL" id="MU806500">
    <property type="protein sequence ID" value="KAJ3834665.1"/>
    <property type="molecule type" value="Genomic_DNA"/>
</dbReference>
<dbReference type="AlphaFoldDB" id="A0AA38P1Q3"/>
<keyword evidence="2" id="KW-0812">Transmembrane</keyword>
<keyword evidence="2" id="KW-1133">Transmembrane helix</keyword>
<accession>A0AA38P1Q3</accession>
<comment type="caution">
    <text evidence="3">The sequence shown here is derived from an EMBL/GenBank/DDBJ whole genome shotgun (WGS) entry which is preliminary data.</text>
</comment>
<evidence type="ECO:0000256" key="1">
    <source>
        <dbReference type="SAM" id="MobiDB-lite"/>
    </source>
</evidence>